<dbReference type="EMBL" id="CAVLEF010000040">
    <property type="protein sequence ID" value="CAK1549643.1"/>
    <property type="molecule type" value="Genomic_DNA"/>
</dbReference>
<keyword evidence="1" id="KW-0812">Transmembrane</keyword>
<reference evidence="2 3" key="1">
    <citation type="submission" date="2023-11" db="EMBL/GenBank/DDBJ databases">
        <authorList>
            <person name="Okamura Y."/>
        </authorList>
    </citation>
    <scope>NUCLEOTIDE SEQUENCE [LARGE SCALE GENOMIC DNA]</scope>
</reference>
<evidence type="ECO:0000313" key="2">
    <source>
        <dbReference type="EMBL" id="CAK1549643.1"/>
    </source>
</evidence>
<dbReference type="Proteomes" id="UP001497472">
    <property type="component" value="Unassembled WGS sequence"/>
</dbReference>
<keyword evidence="3" id="KW-1185">Reference proteome</keyword>
<organism evidence="2 3">
    <name type="scientific">Leptosia nina</name>
    <dbReference type="NCBI Taxonomy" id="320188"/>
    <lineage>
        <taxon>Eukaryota</taxon>
        <taxon>Metazoa</taxon>
        <taxon>Ecdysozoa</taxon>
        <taxon>Arthropoda</taxon>
        <taxon>Hexapoda</taxon>
        <taxon>Insecta</taxon>
        <taxon>Pterygota</taxon>
        <taxon>Neoptera</taxon>
        <taxon>Endopterygota</taxon>
        <taxon>Lepidoptera</taxon>
        <taxon>Glossata</taxon>
        <taxon>Ditrysia</taxon>
        <taxon>Papilionoidea</taxon>
        <taxon>Pieridae</taxon>
        <taxon>Pierinae</taxon>
        <taxon>Leptosia</taxon>
    </lineage>
</organism>
<proteinExistence type="predicted"/>
<keyword evidence="1" id="KW-1133">Transmembrane helix</keyword>
<evidence type="ECO:0000313" key="3">
    <source>
        <dbReference type="Proteomes" id="UP001497472"/>
    </source>
</evidence>
<comment type="caution">
    <text evidence="2">The sequence shown here is derived from an EMBL/GenBank/DDBJ whole genome shotgun (WGS) entry which is preliminary data.</text>
</comment>
<evidence type="ECO:0000256" key="1">
    <source>
        <dbReference type="SAM" id="Phobius"/>
    </source>
</evidence>
<feature type="transmembrane region" description="Helical" evidence="1">
    <location>
        <begin position="108"/>
        <end position="127"/>
    </location>
</feature>
<accession>A0AAV1JNK5</accession>
<protein>
    <submittedName>
        <fullName evidence="2">Uncharacterized protein</fullName>
    </submittedName>
</protein>
<sequence length="133" mass="15682">MNENCMTNDTRARKLHVRHSDKFAYAYHSDACGSCTHCARDVYEFTLHDTHIAHAQLRETRIHYSRVYHPCPTEARDIALNMQTDRPFIAFIQTIINKGANFVLSANFAFWIVRTLFVPILQFRYFLVRKWSV</sequence>
<keyword evidence="1" id="KW-0472">Membrane</keyword>
<dbReference type="AlphaFoldDB" id="A0AAV1JNK5"/>
<name>A0AAV1JNK5_9NEOP</name>
<gene>
    <name evidence="2" type="ORF">LNINA_LOCUS8925</name>
</gene>